<dbReference type="Pfam" id="PF01774">
    <property type="entry name" value="UreD"/>
    <property type="match status" value="1"/>
</dbReference>
<dbReference type="GO" id="GO:0005737">
    <property type="term" value="C:cytoplasm"/>
    <property type="evidence" value="ECO:0007669"/>
    <property type="project" value="UniProtKB-SubCell"/>
</dbReference>
<comment type="subcellular location">
    <subcellularLocation>
        <location evidence="3">Cytoplasm</location>
    </subcellularLocation>
</comment>
<evidence type="ECO:0000313" key="5">
    <source>
        <dbReference type="Proteomes" id="UP000320776"/>
    </source>
</evidence>
<dbReference type="OrthoDB" id="5328682at2"/>
<evidence type="ECO:0000256" key="3">
    <source>
        <dbReference type="HAMAP-Rule" id="MF_01384"/>
    </source>
</evidence>
<dbReference type="InterPro" id="IPR002669">
    <property type="entry name" value="UreD"/>
</dbReference>
<dbReference type="PANTHER" id="PTHR33643:SF1">
    <property type="entry name" value="UREASE ACCESSORY PROTEIN D"/>
    <property type="match status" value="1"/>
</dbReference>
<dbReference type="EMBL" id="CP036259">
    <property type="protein sequence ID" value="QDR81729.1"/>
    <property type="molecule type" value="Genomic_DNA"/>
</dbReference>
<comment type="function">
    <text evidence="3">Required for maturation of urease via the functional incorporation of the urease nickel metallocenter.</text>
</comment>
<proteinExistence type="inferred from homology"/>
<gene>
    <name evidence="3 4" type="primary">ureD</name>
    <name evidence="4" type="ORF">SPTER_31410</name>
</gene>
<dbReference type="Proteomes" id="UP000320776">
    <property type="component" value="Chromosome"/>
</dbReference>
<evidence type="ECO:0000256" key="1">
    <source>
        <dbReference type="ARBA" id="ARBA00007177"/>
    </source>
</evidence>
<dbReference type="RefSeq" id="WP_144351189.1">
    <property type="nucleotide sequence ID" value="NZ_CP036259.1"/>
</dbReference>
<dbReference type="AlphaFoldDB" id="A0A517DWK1"/>
<dbReference type="GO" id="GO:0016151">
    <property type="term" value="F:nickel cation binding"/>
    <property type="evidence" value="ECO:0007669"/>
    <property type="project" value="UniProtKB-UniRule"/>
</dbReference>
<comment type="subunit">
    <text evidence="3">UreD, UreF and UreG form a complex that acts as a GTP-hydrolysis-dependent molecular chaperone, activating the urease apoprotein by helping to assemble the nickel containing metallocenter of UreC. The UreE protein probably delivers the nickel.</text>
</comment>
<keyword evidence="3" id="KW-0996">Nickel insertion</keyword>
<dbReference type="KEGG" id="sted:SPTER_31410"/>
<keyword evidence="2 3" id="KW-0143">Chaperone</keyword>
<comment type="similarity">
    <text evidence="1 3">Belongs to the UreD family.</text>
</comment>
<evidence type="ECO:0000256" key="2">
    <source>
        <dbReference type="ARBA" id="ARBA00023186"/>
    </source>
</evidence>
<dbReference type="PANTHER" id="PTHR33643">
    <property type="entry name" value="UREASE ACCESSORY PROTEIN D"/>
    <property type="match status" value="1"/>
</dbReference>
<reference evidence="4 5" key="1">
    <citation type="submission" date="2019-02" db="EMBL/GenBank/DDBJ databases">
        <title>Closed genome of Sporomusa termitida DSM 4440.</title>
        <authorList>
            <person name="Poehlein A."/>
            <person name="Daniel R."/>
        </authorList>
    </citation>
    <scope>NUCLEOTIDE SEQUENCE [LARGE SCALE GENOMIC DNA]</scope>
    <source>
        <strain evidence="4 5">DSM 4440</strain>
    </source>
</reference>
<keyword evidence="3" id="KW-0963">Cytoplasm</keyword>
<dbReference type="HAMAP" id="MF_01384">
    <property type="entry name" value="UreD"/>
    <property type="match status" value="1"/>
</dbReference>
<name>A0A517DWK1_9FIRM</name>
<accession>A0A517DWK1</accession>
<keyword evidence="5" id="KW-1185">Reference proteome</keyword>
<sequence>MLARLKQGVIQAEVALVNGRSVVSSLRQRMPLRVSSPLYPVSPRTVSFFIMNPAAGLLQGDQHRIYLCVKAGAQAVVLGQGATKVFRSPRRKFSRQFTTIRVEAGARLEYLPEVVIPFAESCLFSRTNILVASQASALFWEINAPGRVARQELFAYHKLDQQTNVYIDRELIGSDRFVLAPASIPAELQSWRKPLGLLHGYTHTGTFWTIDPNAEQALGQVLQRNTEAEAGYLEQLAGRCGVLLAGTKLTGQAYCFRALGPSADNIQAAFKELWQFFRNRLFNQPAWPWRKY</sequence>
<protein>
    <recommendedName>
        <fullName evidence="3">Urease accessory protein UreD</fullName>
    </recommendedName>
</protein>
<organism evidence="4 5">
    <name type="scientific">Sporomusa termitida</name>
    <dbReference type="NCBI Taxonomy" id="2377"/>
    <lineage>
        <taxon>Bacteria</taxon>
        <taxon>Bacillati</taxon>
        <taxon>Bacillota</taxon>
        <taxon>Negativicutes</taxon>
        <taxon>Selenomonadales</taxon>
        <taxon>Sporomusaceae</taxon>
        <taxon>Sporomusa</taxon>
    </lineage>
</organism>
<evidence type="ECO:0000313" key="4">
    <source>
        <dbReference type="EMBL" id="QDR81729.1"/>
    </source>
</evidence>